<organism evidence="6 7">
    <name type="scientific">Variovorax guangxiensis</name>
    <dbReference type="NCBI Taxonomy" id="1775474"/>
    <lineage>
        <taxon>Bacteria</taxon>
        <taxon>Pseudomonadati</taxon>
        <taxon>Pseudomonadota</taxon>
        <taxon>Betaproteobacteria</taxon>
        <taxon>Burkholderiales</taxon>
        <taxon>Comamonadaceae</taxon>
        <taxon>Variovorax</taxon>
    </lineage>
</organism>
<proteinExistence type="predicted"/>
<dbReference type="Pfam" id="PF12833">
    <property type="entry name" value="HTH_18"/>
    <property type="match status" value="1"/>
</dbReference>
<evidence type="ECO:0000256" key="1">
    <source>
        <dbReference type="ARBA" id="ARBA00023015"/>
    </source>
</evidence>
<keyword evidence="1" id="KW-0805">Transcription regulation</keyword>
<dbReference type="SUPFAM" id="SSF46689">
    <property type="entry name" value="Homeodomain-like"/>
    <property type="match status" value="2"/>
</dbReference>
<feature type="region of interest" description="Disordered" evidence="4">
    <location>
        <begin position="183"/>
        <end position="205"/>
    </location>
</feature>
<feature type="domain" description="HTH araC/xylS-type" evidence="5">
    <location>
        <begin position="209"/>
        <end position="306"/>
    </location>
</feature>
<dbReference type="EMBL" id="RXFT01000004">
    <property type="protein sequence ID" value="RUR67920.1"/>
    <property type="molecule type" value="Genomic_DNA"/>
</dbReference>
<name>A0A3S0X9F9_9BURK</name>
<evidence type="ECO:0000313" key="7">
    <source>
        <dbReference type="Proteomes" id="UP000281118"/>
    </source>
</evidence>
<evidence type="ECO:0000256" key="3">
    <source>
        <dbReference type="ARBA" id="ARBA00023163"/>
    </source>
</evidence>
<dbReference type="Gene3D" id="1.10.10.60">
    <property type="entry name" value="Homeodomain-like"/>
    <property type="match status" value="1"/>
</dbReference>
<feature type="compositionally biased region" description="Basic and acidic residues" evidence="4">
    <location>
        <begin position="191"/>
        <end position="205"/>
    </location>
</feature>
<dbReference type="AlphaFoldDB" id="A0A3S0X9F9"/>
<evidence type="ECO:0000313" key="6">
    <source>
        <dbReference type="EMBL" id="RUR67920.1"/>
    </source>
</evidence>
<dbReference type="InterPro" id="IPR018060">
    <property type="entry name" value="HTH_AraC"/>
</dbReference>
<dbReference type="GO" id="GO:0003700">
    <property type="term" value="F:DNA-binding transcription factor activity"/>
    <property type="evidence" value="ECO:0007669"/>
    <property type="project" value="InterPro"/>
</dbReference>
<keyword evidence="3" id="KW-0804">Transcription</keyword>
<dbReference type="InterPro" id="IPR009057">
    <property type="entry name" value="Homeodomain-like_sf"/>
</dbReference>
<dbReference type="Proteomes" id="UP000281118">
    <property type="component" value="Unassembled WGS sequence"/>
</dbReference>
<dbReference type="PROSITE" id="PS01124">
    <property type="entry name" value="HTH_ARAC_FAMILY_2"/>
    <property type="match status" value="1"/>
</dbReference>
<evidence type="ECO:0000256" key="2">
    <source>
        <dbReference type="ARBA" id="ARBA00023125"/>
    </source>
</evidence>
<dbReference type="SMART" id="SM00342">
    <property type="entry name" value="HTH_ARAC"/>
    <property type="match status" value="1"/>
</dbReference>
<dbReference type="GO" id="GO:0043565">
    <property type="term" value="F:sequence-specific DNA binding"/>
    <property type="evidence" value="ECO:0007669"/>
    <property type="project" value="InterPro"/>
</dbReference>
<dbReference type="OrthoDB" id="9809338at2"/>
<comment type="caution">
    <text evidence="6">The sequence shown here is derived from an EMBL/GenBank/DDBJ whole genome shotgun (WGS) entry which is preliminary data.</text>
</comment>
<protein>
    <submittedName>
        <fullName evidence="6">Helix-turn-helix domain-containing protein</fullName>
    </submittedName>
</protein>
<gene>
    <name evidence="6" type="ORF">EJP67_12720</name>
</gene>
<evidence type="ECO:0000256" key="4">
    <source>
        <dbReference type="SAM" id="MobiDB-lite"/>
    </source>
</evidence>
<dbReference type="PANTHER" id="PTHR46796">
    <property type="entry name" value="HTH-TYPE TRANSCRIPTIONAL ACTIVATOR RHAS-RELATED"/>
    <property type="match status" value="1"/>
</dbReference>
<accession>A0A3S0X9F9</accession>
<evidence type="ECO:0000259" key="5">
    <source>
        <dbReference type="PROSITE" id="PS01124"/>
    </source>
</evidence>
<reference evidence="6 7" key="1">
    <citation type="submission" date="2018-12" db="EMBL/GenBank/DDBJ databases">
        <title>The genome sequences of Variovorax guangxiensis DSM 27352.</title>
        <authorList>
            <person name="Gao J."/>
            <person name="Sun J."/>
        </authorList>
    </citation>
    <scope>NUCLEOTIDE SEQUENCE [LARGE SCALE GENOMIC DNA]</scope>
    <source>
        <strain evidence="6 7">DSM 27352</strain>
    </source>
</reference>
<dbReference type="InterPro" id="IPR050204">
    <property type="entry name" value="AraC_XylS_family_regulators"/>
</dbReference>
<keyword evidence="2" id="KW-0238">DNA-binding</keyword>
<sequence>MTTALACLLHTARGKSRTSAHPPSMALPASQYWRDTDLAGLQFTTNRFRHREVRPHRHVGFTLAVADTELQVRSGTRVTVVPPGALFRIAPHVWHSVQARTHAWREDALFCSLAVARCISPAEDTPPLARLEDDAGVSVFIDASAALEFLECHRLLFVPTSTGDPEDIAAGRALLRRRLSQWLPAPSPTEDGAHDAERPHPDSGDERLNRLYALIASGFHQRMTLDSLADAVGWHPVHVQRRFTAAWGFTPHEMLVGHRIEYARDLIAGGAHVTYAAHAAGFTDQSHLHKTFMSTYAVLPGDYRRLAALDALQPPSARNGIAG</sequence>